<protein>
    <submittedName>
        <fullName evidence="4">Secreted protein</fullName>
    </submittedName>
</protein>
<dbReference type="Proteomes" id="UP000050794">
    <property type="component" value="Unassembled WGS sequence"/>
</dbReference>
<feature type="region of interest" description="Disordered" evidence="1">
    <location>
        <begin position="1"/>
        <end position="22"/>
    </location>
</feature>
<keyword evidence="3" id="KW-1185">Reference proteome</keyword>
<evidence type="ECO:0000256" key="1">
    <source>
        <dbReference type="SAM" id="MobiDB-lite"/>
    </source>
</evidence>
<accession>A0A183TXS8</accession>
<gene>
    <name evidence="2" type="ORF">TCNE_LOCUS1048</name>
</gene>
<dbReference type="EMBL" id="UYWY01000658">
    <property type="protein sequence ID" value="VDM25373.1"/>
    <property type="molecule type" value="Genomic_DNA"/>
</dbReference>
<reference evidence="4" key="1">
    <citation type="submission" date="2016-06" db="UniProtKB">
        <authorList>
            <consortium name="WormBaseParasite"/>
        </authorList>
    </citation>
    <scope>IDENTIFICATION</scope>
</reference>
<evidence type="ECO:0000313" key="4">
    <source>
        <dbReference type="WBParaSite" id="TCNE_0000104701-mRNA-1"/>
    </source>
</evidence>
<sequence length="79" mass="9190">MHGSDFMSCLNSARAARTTRTPTIPQVRTLRDPAWQQKYRRRLNGTRCASMQHHTRMRRVLSGVTPFRIPRVVAMRRPG</sequence>
<reference evidence="2 3" key="2">
    <citation type="submission" date="2018-11" db="EMBL/GenBank/DDBJ databases">
        <authorList>
            <consortium name="Pathogen Informatics"/>
        </authorList>
    </citation>
    <scope>NUCLEOTIDE SEQUENCE [LARGE SCALE GENOMIC DNA]</scope>
</reference>
<evidence type="ECO:0000313" key="3">
    <source>
        <dbReference type="Proteomes" id="UP000050794"/>
    </source>
</evidence>
<organism evidence="3 4">
    <name type="scientific">Toxocara canis</name>
    <name type="common">Canine roundworm</name>
    <dbReference type="NCBI Taxonomy" id="6265"/>
    <lineage>
        <taxon>Eukaryota</taxon>
        <taxon>Metazoa</taxon>
        <taxon>Ecdysozoa</taxon>
        <taxon>Nematoda</taxon>
        <taxon>Chromadorea</taxon>
        <taxon>Rhabditida</taxon>
        <taxon>Spirurina</taxon>
        <taxon>Ascaridomorpha</taxon>
        <taxon>Ascaridoidea</taxon>
        <taxon>Toxocaridae</taxon>
        <taxon>Toxocara</taxon>
    </lineage>
</organism>
<proteinExistence type="predicted"/>
<name>A0A183TXS8_TOXCA</name>
<dbReference type="WBParaSite" id="TCNE_0000104701-mRNA-1">
    <property type="protein sequence ID" value="TCNE_0000104701-mRNA-1"/>
    <property type="gene ID" value="TCNE_0000104701"/>
</dbReference>
<evidence type="ECO:0000313" key="2">
    <source>
        <dbReference type="EMBL" id="VDM25373.1"/>
    </source>
</evidence>
<dbReference type="AlphaFoldDB" id="A0A183TXS8"/>